<evidence type="ECO:0000256" key="2">
    <source>
        <dbReference type="ARBA" id="ARBA00005699"/>
    </source>
</evidence>
<reference evidence="10 11" key="1">
    <citation type="submission" date="2014-04" db="EMBL/GenBank/DDBJ databases">
        <title>Evolutionary Origins and Diversification of the Mycorrhizal Mutualists.</title>
        <authorList>
            <consortium name="DOE Joint Genome Institute"/>
            <consortium name="Mycorrhizal Genomics Consortium"/>
            <person name="Kohler A."/>
            <person name="Kuo A."/>
            <person name="Nagy L.G."/>
            <person name="Floudas D."/>
            <person name="Copeland A."/>
            <person name="Barry K.W."/>
            <person name="Cichocki N."/>
            <person name="Veneault-Fourrey C."/>
            <person name="LaButti K."/>
            <person name="Lindquist E.A."/>
            <person name="Lipzen A."/>
            <person name="Lundell T."/>
            <person name="Morin E."/>
            <person name="Murat C."/>
            <person name="Riley R."/>
            <person name="Ohm R."/>
            <person name="Sun H."/>
            <person name="Tunlid A."/>
            <person name="Henrissat B."/>
            <person name="Grigoriev I.V."/>
            <person name="Hibbett D.S."/>
            <person name="Martin F."/>
        </authorList>
    </citation>
    <scope>NUCLEOTIDE SEQUENCE [LARGE SCALE GENOMIC DNA]</scope>
    <source>
        <strain evidence="10 11">FD-317 M1</strain>
    </source>
</reference>
<dbReference type="EMBL" id="KN834768">
    <property type="protein sequence ID" value="KIK62333.1"/>
    <property type="molecule type" value="Genomic_DNA"/>
</dbReference>
<keyword evidence="8" id="KW-0472">Membrane</keyword>
<dbReference type="GO" id="GO:0015078">
    <property type="term" value="F:proton transmembrane transporter activity"/>
    <property type="evidence" value="ECO:0007669"/>
    <property type="project" value="InterPro"/>
</dbReference>
<keyword evidence="11" id="KW-1185">Reference proteome</keyword>
<comment type="similarity">
    <text evidence="2">Belongs to the ATPase g subunit family.</text>
</comment>
<keyword evidence="6" id="KW-0406">Ion transport</keyword>
<organism evidence="10 11">
    <name type="scientific">Collybiopsis luxurians FD-317 M1</name>
    <dbReference type="NCBI Taxonomy" id="944289"/>
    <lineage>
        <taxon>Eukaryota</taxon>
        <taxon>Fungi</taxon>
        <taxon>Dikarya</taxon>
        <taxon>Basidiomycota</taxon>
        <taxon>Agaricomycotina</taxon>
        <taxon>Agaricomycetes</taxon>
        <taxon>Agaricomycetidae</taxon>
        <taxon>Agaricales</taxon>
        <taxon>Marasmiineae</taxon>
        <taxon>Omphalotaceae</taxon>
        <taxon>Collybiopsis</taxon>
        <taxon>Collybiopsis luxurians</taxon>
    </lineage>
</organism>
<dbReference type="HOGENOM" id="CLU_118199_1_0_1"/>
<keyword evidence="3" id="KW-0813">Transport</keyword>
<evidence type="ECO:0000313" key="10">
    <source>
        <dbReference type="EMBL" id="KIK62333.1"/>
    </source>
</evidence>
<proteinExistence type="inferred from homology"/>
<evidence type="ECO:0000256" key="8">
    <source>
        <dbReference type="ARBA" id="ARBA00023136"/>
    </source>
</evidence>
<keyword evidence="7" id="KW-0496">Mitochondrion</keyword>
<evidence type="ECO:0000256" key="5">
    <source>
        <dbReference type="ARBA" id="ARBA00022781"/>
    </source>
</evidence>
<evidence type="ECO:0000256" key="3">
    <source>
        <dbReference type="ARBA" id="ARBA00022448"/>
    </source>
</evidence>
<evidence type="ECO:0008006" key="12">
    <source>
        <dbReference type="Google" id="ProtNLM"/>
    </source>
</evidence>
<dbReference type="InterPro" id="IPR006808">
    <property type="entry name" value="ATP_synth_F0_gsu_mt"/>
</dbReference>
<accession>A0A0D0D054</accession>
<dbReference type="GO" id="GO:0045259">
    <property type="term" value="C:proton-transporting ATP synthase complex"/>
    <property type="evidence" value="ECO:0007669"/>
    <property type="project" value="UniProtKB-KW"/>
</dbReference>
<keyword evidence="4" id="KW-0138">CF(0)</keyword>
<evidence type="ECO:0000256" key="4">
    <source>
        <dbReference type="ARBA" id="ARBA00022547"/>
    </source>
</evidence>
<evidence type="ECO:0000256" key="6">
    <source>
        <dbReference type="ARBA" id="ARBA00023065"/>
    </source>
</evidence>
<name>A0A0D0D054_9AGAR</name>
<protein>
    <recommendedName>
        <fullName evidence="12">ATP synthase subunit g, mitochondrial</fullName>
    </recommendedName>
</protein>
<dbReference type="OrthoDB" id="437at2759"/>
<evidence type="ECO:0000313" key="11">
    <source>
        <dbReference type="Proteomes" id="UP000053593"/>
    </source>
</evidence>
<keyword evidence="5" id="KW-0375">Hydrogen ion transport</keyword>
<evidence type="ECO:0000256" key="1">
    <source>
        <dbReference type="ARBA" id="ARBA00004325"/>
    </source>
</evidence>
<dbReference type="Pfam" id="PF04718">
    <property type="entry name" value="ATP-synt_G"/>
    <property type="match status" value="1"/>
</dbReference>
<sequence length="83" mass="9167">AYQQPVLYNLTVFREIVKPVYRTEGLSPPSVETERSVYKTLCSNAAPKAVSSGEVMRIGIYGLEAYGIFTVGEMIRRGSTVGY</sequence>
<evidence type="ECO:0000256" key="9">
    <source>
        <dbReference type="ARBA" id="ARBA00023310"/>
    </source>
</evidence>
<dbReference type="GO" id="GO:0015986">
    <property type="term" value="P:proton motive force-driven ATP synthesis"/>
    <property type="evidence" value="ECO:0007669"/>
    <property type="project" value="InterPro"/>
</dbReference>
<evidence type="ECO:0000256" key="7">
    <source>
        <dbReference type="ARBA" id="ARBA00023128"/>
    </source>
</evidence>
<dbReference type="Proteomes" id="UP000053593">
    <property type="component" value="Unassembled WGS sequence"/>
</dbReference>
<comment type="subcellular location">
    <subcellularLocation>
        <location evidence="1">Mitochondrion membrane</location>
    </subcellularLocation>
</comment>
<feature type="non-terminal residue" evidence="10">
    <location>
        <position position="83"/>
    </location>
</feature>
<gene>
    <name evidence="10" type="ORF">GYMLUDRAFT_165006</name>
</gene>
<keyword evidence="9" id="KW-0066">ATP synthesis</keyword>
<dbReference type="GO" id="GO:0031966">
    <property type="term" value="C:mitochondrial membrane"/>
    <property type="evidence" value="ECO:0007669"/>
    <property type="project" value="UniProtKB-SubCell"/>
</dbReference>
<dbReference type="AlphaFoldDB" id="A0A0D0D054"/>